<organism evidence="1 2">
    <name type="scientific">Pedobacter aquae</name>
    <dbReference type="NCBI Taxonomy" id="2605747"/>
    <lineage>
        <taxon>Bacteria</taxon>
        <taxon>Pseudomonadati</taxon>
        <taxon>Bacteroidota</taxon>
        <taxon>Sphingobacteriia</taxon>
        <taxon>Sphingobacteriales</taxon>
        <taxon>Sphingobacteriaceae</taxon>
        <taxon>Pedobacter</taxon>
    </lineage>
</organism>
<name>A0A5C0VF64_9SPHI</name>
<proteinExistence type="predicted"/>
<keyword evidence="2" id="KW-1185">Reference proteome</keyword>
<dbReference type="EMBL" id="CP043329">
    <property type="protein sequence ID" value="QEK50512.1"/>
    <property type="molecule type" value="Genomic_DNA"/>
</dbReference>
<dbReference type="RefSeq" id="WP_149073682.1">
    <property type="nucleotide sequence ID" value="NZ_CP043329.1"/>
</dbReference>
<dbReference type="Proteomes" id="UP000323653">
    <property type="component" value="Chromosome"/>
</dbReference>
<protein>
    <recommendedName>
        <fullName evidence="3">Lipocalin-like domain-containing protein</fullName>
    </recommendedName>
</protein>
<accession>A0A5C0VF64</accession>
<reference evidence="1 2" key="1">
    <citation type="submission" date="2019-08" db="EMBL/GenBank/DDBJ databases">
        <title>Pedobacter sp. nov., isolated from Han river, South Korea.</title>
        <authorList>
            <person name="Lee D.-H."/>
            <person name="Kim Y.-S."/>
            <person name="Hwang E.-M."/>
            <person name="Le Tran T.C."/>
            <person name="Cha C.-J."/>
        </authorList>
    </citation>
    <scope>NUCLEOTIDE SEQUENCE [LARGE SCALE GENOMIC DNA]</scope>
    <source>
        <strain evidence="1 2">CJ43</strain>
    </source>
</reference>
<dbReference type="KEGG" id="pej:FYC62_01640"/>
<evidence type="ECO:0000313" key="2">
    <source>
        <dbReference type="Proteomes" id="UP000323653"/>
    </source>
</evidence>
<sequence>MKKLMLLFIIITGLSACSDKLVVENDSLIGDWNLTSIYADPGDGSGKWNDVMITVIQRISFKADGKFEKETIYGFDYVSYQLKDKEKITFKSVNGEEVTMRFTIEGDVLTITPQCIEGCGFRFRKMRR</sequence>
<gene>
    <name evidence="1" type="ORF">FYC62_01640</name>
</gene>
<evidence type="ECO:0000313" key="1">
    <source>
        <dbReference type="EMBL" id="QEK50512.1"/>
    </source>
</evidence>
<evidence type="ECO:0008006" key="3">
    <source>
        <dbReference type="Google" id="ProtNLM"/>
    </source>
</evidence>
<dbReference type="PROSITE" id="PS51257">
    <property type="entry name" value="PROKAR_LIPOPROTEIN"/>
    <property type="match status" value="1"/>
</dbReference>
<dbReference type="AlphaFoldDB" id="A0A5C0VF64"/>